<feature type="domain" description="ABC transporter" evidence="4">
    <location>
        <begin position="9"/>
        <end position="237"/>
    </location>
</feature>
<keyword evidence="1" id="KW-0813">Transport</keyword>
<evidence type="ECO:0000259" key="4">
    <source>
        <dbReference type="PROSITE" id="PS50893"/>
    </source>
</evidence>
<dbReference type="SMART" id="SM00382">
    <property type="entry name" value="AAA"/>
    <property type="match status" value="1"/>
</dbReference>
<protein>
    <recommendedName>
        <fullName evidence="4">ABC transporter domain-containing protein</fullName>
    </recommendedName>
</protein>
<dbReference type="AlphaFoldDB" id="A0A1Q5PT28"/>
<comment type="caution">
    <text evidence="5">The sequence shown here is derived from an EMBL/GenBank/DDBJ whole genome shotgun (WGS) entry which is preliminary data.</text>
</comment>
<dbReference type="GO" id="GO:0005886">
    <property type="term" value="C:plasma membrane"/>
    <property type="evidence" value="ECO:0007669"/>
    <property type="project" value="TreeGrafter"/>
</dbReference>
<dbReference type="FunFam" id="3.40.50.300:FF:000032">
    <property type="entry name" value="Export ABC transporter ATP-binding protein"/>
    <property type="match status" value="1"/>
</dbReference>
<sequence length="237" mass="25659">MSLNASLIMEATEVSKTYGSGLAKVHALKNVSLSIFRGDFLAIMGASGSGKSTLLNCLAGLDIPDSGEILVQGKRFNPKDSRQLVELRRRTFGFIFQNYQLIPTLTAEENILLPLAISQGEVDGSYFQEIARRLGIDQVLHRKPQELSGGQQQRVACARALITKPKLIFADEPTGALDSKASKDLLEIFRETVTDFGQSLVMVTHDPVAAGYASRVVTMQDGVLAESSLSELADSSL</sequence>
<dbReference type="GO" id="GO:0005524">
    <property type="term" value="F:ATP binding"/>
    <property type="evidence" value="ECO:0007669"/>
    <property type="project" value="UniProtKB-KW"/>
</dbReference>
<gene>
    <name evidence="5" type="ORF">BM477_00735</name>
</gene>
<accession>A0A1Q5PT28</accession>
<dbReference type="OrthoDB" id="9802264at2"/>
<reference evidence="6" key="1">
    <citation type="submission" date="2016-11" db="EMBL/GenBank/DDBJ databases">
        <title>Actinomyces gypaetusis sp. nov. isolated from Gypaetus barbatus in Qinghai Tibet Plateau China.</title>
        <authorList>
            <person name="Meng X."/>
        </authorList>
    </citation>
    <scope>NUCLEOTIDE SEQUENCE [LARGE SCALE GENOMIC DNA]</scope>
    <source>
        <strain evidence="6">DSM 15383</strain>
    </source>
</reference>
<dbReference type="CDD" id="cd03255">
    <property type="entry name" value="ABC_MJ0796_LolCDE_FtsE"/>
    <property type="match status" value="1"/>
</dbReference>
<name>A0A1Q5PT28_9ACTO</name>
<dbReference type="InterPro" id="IPR017911">
    <property type="entry name" value="MacB-like_ATP-bd"/>
</dbReference>
<dbReference type="RefSeq" id="WP_075360768.1">
    <property type="nucleotide sequence ID" value="NZ_MPDM01000001.1"/>
</dbReference>
<dbReference type="EMBL" id="MPDM01000001">
    <property type="protein sequence ID" value="OKL50530.1"/>
    <property type="molecule type" value="Genomic_DNA"/>
</dbReference>
<proteinExistence type="predicted"/>
<dbReference type="Proteomes" id="UP000186465">
    <property type="component" value="Unassembled WGS sequence"/>
</dbReference>
<dbReference type="InterPro" id="IPR027417">
    <property type="entry name" value="P-loop_NTPase"/>
</dbReference>
<dbReference type="GO" id="GO:0098796">
    <property type="term" value="C:membrane protein complex"/>
    <property type="evidence" value="ECO:0007669"/>
    <property type="project" value="UniProtKB-ARBA"/>
</dbReference>
<keyword evidence="2" id="KW-0547">Nucleotide-binding</keyword>
<dbReference type="STRING" id="156892.BM477_00735"/>
<evidence type="ECO:0000256" key="1">
    <source>
        <dbReference type="ARBA" id="ARBA00022448"/>
    </source>
</evidence>
<dbReference type="Pfam" id="PF00005">
    <property type="entry name" value="ABC_tran"/>
    <property type="match status" value="1"/>
</dbReference>
<dbReference type="InterPro" id="IPR003593">
    <property type="entry name" value="AAA+_ATPase"/>
</dbReference>
<dbReference type="SUPFAM" id="SSF52540">
    <property type="entry name" value="P-loop containing nucleoside triphosphate hydrolases"/>
    <property type="match status" value="1"/>
</dbReference>
<keyword evidence="3" id="KW-0067">ATP-binding</keyword>
<evidence type="ECO:0000256" key="2">
    <source>
        <dbReference type="ARBA" id="ARBA00022741"/>
    </source>
</evidence>
<dbReference type="InterPro" id="IPR015854">
    <property type="entry name" value="ABC_transpr_LolD-like"/>
</dbReference>
<keyword evidence="6" id="KW-1185">Reference proteome</keyword>
<dbReference type="GO" id="GO:0016887">
    <property type="term" value="F:ATP hydrolysis activity"/>
    <property type="evidence" value="ECO:0007669"/>
    <property type="project" value="InterPro"/>
</dbReference>
<dbReference type="PANTHER" id="PTHR24220">
    <property type="entry name" value="IMPORT ATP-BINDING PROTEIN"/>
    <property type="match status" value="1"/>
</dbReference>
<dbReference type="Gene3D" id="3.40.50.300">
    <property type="entry name" value="P-loop containing nucleotide triphosphate hydrolases"/>
    <property type="match status" value="1"/>
</dbReference>
<dbReference type="GO" id="GO:0022857">
    <property type="term" value="F:transmembrane transporter activity"/>
    <property type="evidence" value="ECO:0007669"/>
    <property type="project" value="TreeGrafter"/>
</dbReference>
<organism evidence="5 6">
    <name type="scientific">Boudabousia marimammalium</name>
    <dbReference type="NCBI Taxonomy" id="156892"/>
    <lineage>
        <taxon>Bacteria</taxon>
        <taxon>Bacillati</taxon>
        <taxon>Actinomycetota</taxon>
        <taxon>Actinomycetes</taxon>
        <taxon>Actinomycetales</taxon>
        <taxon>Actinomycetaceae</taxon>
        <taxon>Boudabousia</taxon>
    </lineage>
</organism>
<evidence type="ECO:0000313" key="5">
    <source>
        <dbReference type="EMBL" id="OKL50530.1"/>
    </source>
</evidence>
<dbReference type="InterPro" id="IPR003439">
    <property type="entry name" value="ABC_transporter-like_ATP-bd"/>
</dbReference>
<dbReference type="PROSITE" id="PS50893">
    <property type="entry name" value="ABC_TRANSPORTER_2"/>
    <property type="match status" value="1"/>
</dbReference>
<evidence type="ECO:0000256" key="3">
    <source>
        <dbReference type="ARBA" id="ARBA00022840"/>
    </source>
</evidence>
<evidence type="ECO:0000313" key="6">
    <source>
        <dbReference type="Proteomes" id="UP000186465"/>
    </source>
</evidence>